<dbReference type="OrthoDB" id="2148857at2"/>
<name>A0A5R9CFY2_9LACO</name>
<comment type="caution">
    <text evidence="2">The sequence shown here is derived from an EMBL/GenBank/DDBJ whole genome shotgun (WGS) entry which is preliminary data.</text>
</comment>
<reference evidence="2 3" key="1">
    <citation type="submission" date="2019-05" db="EMBL/GenBank/DDBJ databases">
        <title>The metagenome of a microbial culture collection derived from dairy environment covers the genomic content of the human microbiome.</title>
        <authorList>
            <person name="Roder T."/>
            <person name="Wuthrich D."/>
            <person name="Sattari Z."/>
            <person name="Von Ah U."/>
            <person name="Bar C."/>
            <person name="Ronchi F."/>
            <person name="Macpherson A.J."/>
            <person name="Ganal-Vonarburg S.C."/>
            <person name="Bruggmann R."/>
            <person name="Vergeres G."/>
        </authorList>
    </citation>
    <scope>NUCLEOTIDE SEQUENCE [LARGE SCALE GENOMIC DNA]</scope>
    <source>
        <strain evidence="2 3">FAM 1079</strain>
    </source>
</reference>
<sequence length="216" mass="24037">MENLNRDVTSFIEDVTNEKVEHKITTATLKDFIANPDDIMRPIYDFVEEQLNLGKLGYGEVRVDDADLSVRLETNLINLPLSEIKRIDKMISDEDELPLNVYLVMISPNVNVSGLRIDEVASADDFVGNLDTYLPMMNDWVADHLAAVQENMKTNAEKEAEESAAAKKAPAKKSTVKKAAPKRTTARKSAAKKTTAKKSTRKSTPRKATAKTAEKK</sequence>
<feature type="compositionally biased region" description="Basic residues" evidence="1">
    <location>
        <begin position="169"/>
        <end position="209"/>
    </location>
</feature>
<gene>
    <name evidence="2" type="ORF">FEZ41_14265</name>
</gene>
<proteinExistence type="predicted"/>
<organism evidence="2 3">
    <name type="scientific">Lentilactobacillus parafarraginis</name>
    <dbReference type="NCBI Taxonomy" id="390842"/>
    <lineage>
        <taxon>Bacteria</taxon>
        <taxon>Bacillati</taxon>
        <taxon>Bacillota</taxon>
        <taxon>Bacilli</taxon>
        <taxon>Lactobacillales</taxon>
        <taxon>Lactobacillaceae</taxon>
        <taxon>Lentilactobacillus</taxon>
    </lineage>
</organism>
<accession>A0A5R9CFY2</accession>
<dbReference type="AlphaFoldDB" id="A0A5R9CFY2"/>
<protein>
    <submittedName>
        <fullName evidence="2">Uncharacterized protein</fullName>
    </submittedName>
</protein>
<feature type="region of interest" description="Disordered" evidence="1">
    <location>
        <begin position="154"/>
        <end position="216"/>
    </location>
</feature>
<evidence type="ECO:0000313" key="3">
    <source>
        <dbReference type="Proteomes" id="UP000305100"/>
    </source>
</evidence>
<dbReference type="Proteomes" id="UP000305100">
    <property type="component" value="Unassembled WGS sequence"/>
</dbReference>
<dbReference type="RefSeq" id="WP_138468222.1">
    <property type="nucleotide sequence ID" value="NZ_VBSX01000074.1"/>
</dbReference>
<evidence type="ECO:0000256" key="1">
    <source>
        <dbReference type="SAM" id="MobiDB-lite"/>
    </source>
</evidence>
<evidence type="ECO:0000313" key="2">
    <source>
        <dbReference type="EMBL" id="TLQ14192.1"/>
    </source>
</evidence>
<dbReference type="EMBL" id="VBSX01000074">
    <property type="protein sequence ID" value="TLQ14192.1"/>
    <property type="molecule type" value="Genomic_DNA"/>
</dbReference>